<dbReference type="Proteomes" id="UP000536179">
    <property type="component" value="Unassembled WGS sequence"/>
</dbReference>
<evidence type="ECO:0000313" key="1">
    <source>
        <dbReference type="EMBL" id="MBB3206741.1"/>
    </source>
</evidence>
<dbReference type="SUPFAM" id="SSF51445">
    <property type="entry name" value="(Trans)glycosidases"/>
    <property type="match status" value="1"/>
</dbReference>
<reference evidence="1 2" key="1">
    <citation type="submission" date="2020-08" db="EMBL/GenBank/DDBJ databases">
        <title>Genomic Encyclopedia of Type Strains, Phase III (KMG-III): the genomes of soil and plant-associated and newly described type strains.</title>
        <authorList>
            <person name="Whitman W."/>
        </authorList>
    </citation>
    <scope>NUCLEOTIDE SEQUENCE [LARGE SCALE GENOMIC DNA]</scope>
    <source>
        <strain evidence="1 2">CECT 8075</strain>
    </source>
</reference>
<dbReference type="InterPro" id="IPR017853">
    <property type="entry name" value="GH"/>
</dbReference>
<name>A0A7W5DY88_9BACT</name>
<keyword evidence="2" id="KW-1185">Reference proteome</keyword>
<dbReference type="Gene3D" id="3.20.20.80">
    <property type="entry name" value="Glycosidases"/>
    <property type="match status" value="1"/>
</dbReference>
<dbReference type="EMBL" id="JACHXU010000007">
    <property type="protein sequence ID" value="MBB3206741.1"/>
    <property type="molecule type" value="Genomic_DNA"/>
</dbReference>
<sequence length="744" mass="83734">MRLLPRVIAYSCLATIGTRNVERPTCRSAGTHKKNAGRIVFDRLLAASTLGLRVAASLLLISLLAKATHADDVPSRLTLLDFADDASVDRVEARDIDVSRVDGESGSKLLLQSGHNIDWPGITLRPEGEFWNGASFQRIALDIANVGETGFELGLRVDNPGGDGQNKSVTVMTFVKPGESRTVSANLSDTPWQFSSPLKLEGMHAAPGQQSIDPAKIKEVILFLRTPSHDHQFTIGNVRFEEPVEVLNPDTFLPFIDEYGQFIHGEWPGKIHSDEELRQSRELEKADLVANQGPPSFNQFGGWKNGPKRDPSRFFRVEKHDGVWWLIDPEGCRFWSHGIDSVSIRFGGTGTEHRENYFRNLPAKDAPLGQFYSSSTWAFGFYASRIPFETYNFYTANLYRKYGDRWREEFANTAHQRIKSWGMNTLASWSDPDVYLQHKTPYVAFFRAEDCPTLQGAEKRWTTFVDVFDPQFRTAVVEGIETCQESLGDPWCIGFYVDNELYWGGNESLALWTLACPAQQIAKQVFLNDLQTKYKTIDALNETWGTNHATWEAFSEEAQTPDVKKASDDLLAFSKKFAETYFGTIKAELAKAAPDQLYLGCRFIWDSEVAVRAASKFCDIVSFNQYRYSVADLKLPAGEDKPIIIGEFHFGALDRGLFHPTKVPAKDQAHRAECYKNFLHSALTNPRVVGTHWFQYTSEPTAGRGDGENYQVGFVDNCDTPYQETITAAREIGNEMYSLRSSID</sequence>
<gene>
    <name evidence="1" type="ORF">FHS27_002553</name>
</gene>
<comment type="caution">
    <text evidence="1">The sequence shown here is derived from an EMBL/GenBank/DDBJ whole genome shotgun (WGS) entry which is preliminary data.</text>
</comment>
<evidence type="ECO:0008006" key="3">
    <source>
        <dbReference type="Google" id="ProtNLM"/>
    </source>
</evidence>
<accession>A0A7W5DY88</accession>
<proteinExistence type="predicted"/>
<protein>
    <recommendedName>
        <fullName evidence="3">Beta-agarase</fullName>
    </recommendedName>
</protein>
<dbReference type="AlphaFoldDB" id="A0A7W5DY88"/>
<dbReference type="RefSeq" id="WP_246419604.1">
    <property type="nucleotide sequence ID" value="NZ_JACHXU010000007.1"/>
</dbReference>
<evidence type="ECO:0000313" key="2">
    <source>
        <dbReference type="Proteomes" id="UP000536179"/>
    </source>
</evidence>
<organism evidence="1 2">
    <name type="scientific">Aporhodopirellula rubra</name>
    <dbReference type="NCBI Taxonomy" id="980271"/>
    <lineage>
        <taxon>Bacteria</taxon>
        <taxon>Pseudomonadati</taxon>
        <taxon>Planctomycetota</taxon>
        <taxon>Planctomycetia</taxon>
        <taxon>Pirellulales</taxon>
        <taxon>Pirellulaceae</taxon>
        <taxon>Aporhodopirellula</taxon>
    </lineage>
</organism>
<dbReference type="Gene3D" id="2.60.120.430">
    <property type="entry name" value="Galactose-binding lectin"/>
    <property type="match status" value="1"/>
</dbReference>